<keyword evidence="2" id="KW-1185">Reference proteome</keyword>
<gene>
    <name evidence="1" type="ORF">Thpro_021507</name>
</gene>
<protein>
    <submittedName>
        <fullName evidence="1">Uncharacterized protein</fullName>
    </submittedName>
</protein>
<dbReference type="EMBL" id="JQSG02000003">
    <property type="protein sequence ID" value="OBS09179.1"/>
    <property type="molecule type" value="Genomic_DNA"/>
</dbReference>
<organism evidence="1 2">
    <name type="scientific">Acidihalobacter prosperus</name>
    <dbReference type="NCBI Taxonomy" id="160660"/>
    <lineage>
        <taxon>Bacteria</taxon>
        <taxon>Pseudomonadati</taxon>
        <taxon>Pseudomonadota</taxon>
        <taxon>Gammaproteobacteria</taxon>
        <taxon>Chromatiales</taxon>
        <taxon>Ectothiorhodospiraceae</taxon>
        <taxon>Acidihalobacter</taxon>
    </lineage>
</organism>
<dbReference type="Proteomes" id="UP000029273">
    <property type="component" value="Unassembled WGS sequence"/>
</dbReference>
<comment type="caution">
    <text evidence="1">The sequence shown here is derived from an EMBL/GenBank/DDBJ whole genome shotgun (WGS) entry which is preliminary data.</text>
</comment>
<reference evidence="1 2" key="1">
    <citation type="journal article" date="2014" name="Genome Announc.">
        <title>Draft Genome Sequence of the Iron-Oxidizing, Acidophilic, and Halotolerant 'Thiobacillus prosperus' Type Strain DSM 5130.</title>
        <authorList>
            <person name="Ossandon F.J."/>
            <person name="Cardenas J.P."/>
            <person name="Corbett M."/>
            <person name="Quatrini R."/>
            <person name="Holmes D.S."/>
            <person name="Watkin E."/>
        </authorList>
    </citation>
    <scope>NUCLEOTIDE SEQUENCE [LARGE SCALE GENOMIC DNA]</scope>
    <source>
        <strain evidence="1 2">DSM 5130</strain>
    </source>
</reference>
<sequence>MFTQQEIDELSALHFINQIDAHLRVVSKIRIVADTGDRPPRVILLLELLYDRSRVDQLSFDLHNHSYADIIEVARNVGDNEYLMCEIDNLLSGHGE</sequence>
<proteinExistence type="predicted"/>
<name>A0A1A6C3P5_9GAMM</name>
<dbReference type="AlphaFoldDB" id="A0A1A6C3P5"/>
<dbReference type="STRING" id="160660.BJI67_02285"/>
<evidence type="ECO:0000313" key="2">
    <source>
        <dbReference type="Proteomes" id="UP000029273"/>
    </source>
</evidence>
<evidence type="ECO:0000313" key="1">
    <source>
        <dbReference type="EMBL" id="OBS09179.1"/>
    </source>
</evidence>
<accession>A0A1A6C3P5</accession>